<feature type="compositionally biased region" description="Low complexity" evidence="9">
    <location>
        <begin position="1693"/>
        <end position="1721"/>
    </location>
</feature>
<feature type="transmembrane region" description="Helical" evidence="10">
    <location>
        <begin position="274"/>
        <end position="302"/>
    </location>
</feature>
<comment type="subcellular location">
    <subcellularLocation>
        <location evidence="1">Membrane</location>
        <topology evidence="1">Multi-pass membrane protein</topology>
    </subcellularLocation>
</comment>
<feature type="domain" description="ABC transmembrane type-1" evidence="12">
    <location>
        <begin position="144"/>
        <end position="425"/>
    </location>
</feature>
<keyword evidence="4" id="KW-0677">Repeat</keyword>
<feature type="region of interest" description="Disordered" evidence="9">
    <location>
        <begin position="1465"/>
        <end position="1486"/>
    </location>
</feature>
<dbReference type="GO" id="GO:0005524">
    <property type="term" value="F:ATP binding"/>
    <property type="evidence" value="ECO:0007669"/>
    <property type="project" value="UniProtKB-KW"/>
</dbReference>
<feature type="transmembrane region" description="Helical" evidence="10">
    <location>
        <begin position="805"/>
        <end position="830"/>
    </location>
</feature>
<feature type="transmembrane region" description="Helical" evidence="10">
    <location>
        <begin position="57"/>
        <end position="73"/>
    </location>
</feature>
<evidence type="ECO:0000256" key="9">
    <source>
        <dbReference type="SAM" id="MobiDB-lite"/>
    </source>
</evidence>
<evidence type="ECO:0000256" key="4">
    <source>
        <dbReference type="ARBA" id="ARBA00022737"/>
    </source>
</evidence>
<dbReference type="PROSITE" id="PS50929">
    <property type="entry name" value="ABC_TM1F"/>
    <property type="match status" value="2"/>
</dbReference>
<dbReference type="Pfam" id="PF04153">
    <property type="entry name" value="NOT2_3_5_C"/>
    <property type="match status" value="1"/>
</dbReference>
<dbReference type="GO" id="GO:0016020">
    <property type="term" value="C:membrane"/>
    <property type="evidence" value="ECO:0007669"/>
    <property type="project" value="UniProtKB-SubCell"/>
</dbReference>
<dbReference type="GO" id="GO:0006355">
    <property type="term" value="P:regulation of DNA-templated transcription"/>
    <property type="evidence" value="ECO:0007669"/>
    <property type="project" value="InterPro"/>
</dbReference>
<dbReference type="GO" id="GO:0016887">
    <property type="term" value="F:ATP hydrolysis activity"/>
    <property type="evidence" value="ECO:0007669"/>
    <property type="project" value="InterPro"/>
</dbReference>
<dbReference type="CDD" id="cd18604">
    <property type="entry name" value="ABC_6TM_VMR1_D2_like"/>
    <property type="match status" value="1"/>
</dbReference>
<dbReference type="PANTHER" id="PTHR24223:SF415">
    <property type="entry name" value="FI20190P1"/>
    <property type="match status" value="1"/>
</dbReference>
<dbReference type="CDD" id="cd03250">
    <property type="entry name" value="ABCC_MRP_domain1"/>
    <property type="match status" value="1"/>
</dbReference>
<keyword evidence="3 10" id="KW-0812">Transmembrane</keyword>
<dbReference type="SUPFAM" id="SSF52540">
    <property type="entry name" value="P-loop containing nucleoside triphosphate hydrolases"/>
    <property type="match status" value="2"/>
</dbReference>
<feature type="compositionally biased region" description="Basic and acidic residues" evidence="9">
    <location>
        <begin position="1577"/>
        <end position="1590"/>
    </location>
</feature>
<feature type="transmembrane region" description="Helical" evidence="10">
    <location>
        <begin position="12"/>
        <end position="32"/>
    </location>
</feature>
<keyword evidence="2" id="KW-0813">Transport</keyword>
<dbReference type="EMBL" id="CAJMWQ010000982">
    <property type="protein sequence ID" value="CAE6424211.1"/>
    <property type="molecule type" value="Genomic_DNA"/>
</dbReference>
<evidence type="ECO:0000256" key="6">
    <source>
        <dbReference type="ARBA" id="ARBA00022840"/>
    </source>
</evidence>
<keyword evidence="8 10" id="KW-0472">Membrane</keyword>
<dbReference type="InterPro" id="IPR003593">
    <property type="entry name" value="AAA+_ATPase"/>
</dbReference>
<evidence type="ECO:0000256" key="2">
    <source>
        <dbReference type="ARBA" id="ARBA00022448"/>
    </source>
</evidence>
<dbReference type="CDD" id="cd18596">
    <property type="entry name" value="ABC_6TM_VMR1_D1_like"/>
    <property type="match status" value="1"/>
</dbReference>
<dbReference type="Proteomes" id="UP000663826">
    <property type="component" value="Unassembled WGS sequence"/>
</dbReference>
<feature type="compositionally biased region" description="Pro residues" evidence="9">
    <location>
        <begin position="1740"/>
        <end position="1758"/>
    </location>
</feature>
<feature type="compositionally biased region" description="Polar residues" evidence="9">
    <location>
        <begin position="1816"/>
        <end position="1852"/>
    </location>
</feature>
<evidence type="ECO:0000256" key="3">
    <source>
        <dbReference type="ARBA" id="ARBA00022692"/>
    </source>
</evidence>
<dbReference type="InterPro" id="IPR011527">
    <property type="entry name" value="ABC1_TM_dom"/>
</dbReference>
<feature type="transmembrane region" description="Helical" evidence="10">
    <location>
        <begin position="370"/>
        <end position="394"/>
    </location>
</feature>
<dbReference type="Pfam" id="PF00005">
    <property type="entry name" value="ABC_tran"/>
    <property type="match status" value="2"/>
</dbReference>
<dbReference type="InterPro" id="IPR027417">
    <property type="entry name" value="P-loop_NTPase"/>
</dbReference>
<dbReference type="InterPro" id="IPR036640">
    <property type="entry name" value="ABC1_TM_sf"/>
</dbReference>
<evidence type="ECO:0000256" key="10">
    <source>
        <dbReference type="SAM" id="Phobius"/>
    </source>
</evidence>
<evidence type="ECO:0000313" key="13">
    <source>
        <dbReference type="EMBL" id="CAE6424211.1"/>
    </source>
</evidence>
<evidence type="ECO:0000256" key="5">
    <source>
        <dbReference type="ARBA" id="ARBA00022741"/>
    </source>
</evidence>
<keyword evidence="5" id="KW-0547">Nucleotide-binding</keyword>
<feature type="domain" description="ABC transmembrane type-1" evidence="12">
    <location>
        <begin position="809"/>
        <end position="1112"/>
    </location>
</feature>
<keyword evidence="6" id="KW-0067">ATP-binding</keyword>
<feature type="compositionally biased region" description="Low complexity" evidence="9">
    <location>
        <begin position="1728"/>
        <end position="1739"/>
    </location>
</feature>
<dbReference type="Pfam" id="PF04065">
    <property type="entry name" value="Not3"/>
    <property type="match status" value="1"/>
</dbReference>
<dbReference type="Gene3D" id="3.40.50.300">
    <property type="entry name" value="P-loop containing nucleotide triphosphate hydrolases"/>
    <property type="match status" value="2"/>
</dbReference>
<dbReference type="InterPro" id="IPR007282">
    <property type="entry name" value="NOT2/3/5_C"/>
</dbReference>
<dbReference type="Gene3D" id="2.30.30.1020">
    <property type="entry name" value="CCR4-NOT complex subunit 2/3/5, C-terminal domain"/>
    <property type="match status" value="1"/>
</dbReference>
<evidence type="ECO:0000259" key="11">
    <source>
        <dbReference type="PROSITE" id="PS50893"/>
    </source>
</evidence>
<dbReference type="GO" id="GO:0030015">
    <property type="term" value="C:CCR4-NOT core complex"/>
    <property type="evidence" value="ECO:0007669"/>
    <property type="project" value="UniProtKB-ARBA"/>
</dbReference>
<dbReference type="SMART" id="SM00382">
    <property type="entry name" value="AAA"/>
    <property type="match status" value="2"/>
</dbReference>
<gene>
    <name evidence="13" type="ORF">RDB_LOCUS52186</name>
</gene>
<feature type="domain" description="ABC transporter" evidence="11">
    <location>
        <begin position="1150"/>
        <end position="1381"/>
    </location>
</feature>
<feature type="region of interest" description="Disordered" evidence="9">
    <location>
        <begin position="1812"/>
        <end position="1889"/>
    </location>
</feature>
<organism evidence="13 14">
    <name type="scientific">Rhizoctonia solani</name>
    <dbReference type="NCBI Taxonomy" id="456999"/>
    <lineage>
        <taxon>Eukaryota</taxon>
        <taxon>Fungi</taxon>
        <taxon>Dikarya</taxon>
        <taxon>Basidiomycota</taxon>
        <taxon>Agaricomycotina</taxon>
        <taxon>Agaricomycetes</taxon>
        <taxon>Cantharellales</taxon>
        <taxon>Ceratobasidiaceae</taxon>
        <taxon>Rhizoctonia</taxon>
    </lineage>
</organism>
<evidence type="ECO:0000259" key="12">
    <source>
        <dbReference type="PROSITE" id="PS50929"/>
    </source>
</evidence>
<feature type="compositionally biased region" description="Pro residues" evidence="9">
    <location>
        <begin position="1626"/>
        <end position="1641"/>
    </location>
</feature>
<dbReference type="InterPro" id="IPR003439">
    <property type="entry name" value="ABC_transporter-like_ATP-bd"/>
</dbReference>
<dbReference type="PANTHER" id="PTHR24223">
    <property type="entry name" value="ATP-BINDING CASSETTE SUB-FAMILY C"/>
    <property type="match status" value="1"/>
</dbReference>
<evidence type="ECO:0000256" key="8">
    <source>
        <dbReference type="ARBA" id="ARBA00023136"/>
    </source>
</evidence>
<dbReference type="GO" id="GO:0000289">
    <property type="term" value="P:nuclear-transcribed mRNA poly(A) tail shortening"/>
    <property type="evidence" value="ECO:0007669"/>
    <property type="project" value="UniProtKB-ARBA"/>
</dbReference>
<accession>A0A8H2XK18</accession>
<feature type="domain" description="ABC transporter" evidence="11">
    <location>
        <begin position="478"/>
        <end position="707"/>
    </location>
</feature>
<dbReference type="GO" id="GO:0140359">
    <property type="term" value="F:ABC-type transporter activity"/>
    <property type="evidence" value="ECO:0007669"/>
    <property type="project" value="InterPro"/>
</dbReference>
<sequence length="2049" mass="227271">MYNISSLVDGVRAAICGAIVFIAGRFPLAPILPGPNVAMPGDPLKSDLTSPEDGTSLWGWLTFSFMSPLFALANERSVRSSESGKFSLNDEDVWSLSPTLAHRNVFRRYLREMEDKGQKFSLLWFLLRANSLDLILDITLELYSAVAGFIPPYALQRILRALEQAKDGSAPQDAYIWGLITFIVHMSFAQVDIVHRWHTRRCYERTRGTLFCALHYKALKRRDLSGAAHSEKEDEKDTSSADIGRIVNLMQGDAYAVAQRFWEFSSVFSAPVRLGIALCFLYQVLGWSSFAGVLVVLLAYAINYPLARWNISITRQSWKARDRRMSAVSELLTSLRFLKYMGWESRWLTRVKNARAVELAWRVQENICSVLIAFIWTWVPSAVVLVAFTSYTLLAKEPLTVSRAFTAIEVFSQLQGPMSQLPQQIFALLHAYVSMQRIQTFLDETEVEDWASSIKRPSEALDTEVVSNKIGFQQGTFVWHLNPSEAQDPKCHTNFKLTDISVEFPLGRLTLITGVTGSGKSSLLAALLGEMTCVEGQVYLDKRRHAVSYAGQHPWLEHATIQENILYGLPYNQPRYEAVLDACALRPDLKIFPAGDQTEIGEKGVSLSGGQRARCALARAVYSYSKTVLLDDPLAAVDMHTARHLVDKCLSGPLMQGRTIILVTHHVRMCLDVASYLVELNNGRITHQGTISDLRGKEQLSAILQTQPEDDTTEAESEVAATPSEIPLINEADVDTAGATNTPVAVEENGVQHNSNIGKLVDEEARAEGRVSLRTYWTYIKYAISDLDQIYFTHFVNRINRAASVWSWLASLVLLLAVRGITIGSQLFLAKWSEAYGRQPNILSALVFARSVSTGFWSWLDKLPPPTVNSIPWLLIYLSISLTGAFTVLSYLAIGYWSSLLASRSLFTSMLDRVVRAPSRWLDVTPVGRILNRFVSDIGAVDSALNPSARAALSGTINFVASFLVIVLFVPSFLPFALVIAWLYIRIAPPFVRASRDLRRLESISLSPAFSGFDELLHGLMHVRAFGAESRYQEAFYKKVDRFQKFDHQYWNCSFWLMWRYDCLGSVVVMLGTLFALLSGVAAGTAAIVIVQAGVFAEASRQLVRVFAQLELDFNSVERIGEYLVLPQEAPAIIVNARPPAHWPSRTGGITVDHLVMRYADGLPDVLRDLTFEVRPREKVGVVGRTGSGKSSLALSLLRAVEPSGGCIILDGIDIRTIGLDDLRSRVTLVSQDVALFSGSVRSNLDPFNEYTDEECWEVLERCHLGQRPTPSGSEEEHSSGRILLSTLDAPIQRTIREEMSDALVITIAHRLKTIIGNHNMAARKLQTEIDRTLKKVGEGVELFESIYEKMQASTNQTQKEKLETDLKTQIKKLQRLRDQIKTWVASNEIKDKSHLLENRKLIETQMEKFKACEKEMKTKAFSKDGLNAALKLDPKEKEKAETSAWLAQQVEELGRQIEHTEAEIEQMQGGTGRSRRAKAAGSGGGRAEELVTLNERRKWHVGRLEIVMRLLENNTLQTDTVLALKEHISYFVESNTGEDFEFDEGVYDELNLDEEEEAFGIAADDNGSEAEEESVDERPTRQPAREPKSKAFSLDEDSNSKKDENSPVLKKAAPRKQSIHVESKPPAPQPTPSKVPPPTAPTKVILPPIRYAAAAAAAVKNDSPASKESPKPAPSIVHPPSTQSVPSPAQVPATAATSTPLTAAASAVPTSSTSTTDSSAQHSGQRSPSLASSVVSPAPVAPSLPLEAPPGILPPSQPHVESRHQSPVSSRAGVDASIDNASVSSPYALSSAAVPSAGVSPYISQAITAEPLPMNGTSNQNNPGANGASSFPMPTSQSLNMPSPLPQQVQAQGPPGFGYNDVSQSSTQTAVSQQQQQQAQQQRQLPSSLSDLVSTFEASKEKAARRDPEQLSKALAAGFEGMPQPQDTSKPKYYVPRNPYPSQSYYPQQPLAVLSSPALYSQLDVETLFFVFYYLPGTYMQYLAAKELKRQSWRFHVKYLTWFQRHSEPQAITDEYEQGVYVYFDWEGSWCQRKKSDFRFEYRHLSED</sequence>
<dbReference type="PROSITE" id="PS50893">
    <property type="entry name" value="ABC_TRANSPORTER_2"/>
    <property type="match status" value="2"/>
</dbReference>
<dbReference type="InterPro" id="IPR007207">
    <property type="entry name" value="Not_N"/>
</dbReference>
<evidence type="ECO:0000313" key="14">
    <source>
        <dbReference type="Proteomes" id="UP000663826"/>
    </source>
</evidence>
<dbReference type="InterPro" id="IPR038635">
    <property type="entry name" value="CCR4-NOT_su2/3/5_C_sf"/>
</dbReference>
<keyword evidence="7 10" id="KW-1133">Transmembrane helix</keyword>
<dbReference type="Gene3D" id="1.20.1560.10">
    <property type="entry name" value="ABC transporter type 1, transmembrane domain"/>
    <property type="match status" value="2"/>
</dbReference>
<feature type="transmembrane region" description="Helical" evidence="10">
    <location>
        <begin position="842"/>
        <end position="860"/>
    </location>
</feature>
<name>A0A8H2XK18_9AGAM</name>
<dbReference type="FunFam" id="3.40.50.300:FF:003838">
    <property type="entry name" value="ATP-dependent bile acid permease, putative"/>
    <property type="match status" value="1"/>
</dbReference>
<proteinExistence type="predicted"/>
<evidence type="ECO:0000256" key="7">
    <source>
        <dbReference type="ARBA" id="ARBA00022989"/>
    </source>
</evidence>
<feature type="region of interest" description="Disordered" evidence="9">
    <location>
        <begin position="1562"/>
        <end position="1778"/>
    </location>
</feature>
<reference evidence="13" key="1">
    <citation type="submission" date="2021-01" db="EMBL/GenBank/DDBJ databases">
        <authorList>
            <person name="Kaushik A."/>
        </authorList>
    </citation>
    <scope>NUCLEOTIDE SEQUENCE</scope>
    <source>
        <strain evidence="13">AG1-1B</strain>
    </source>
</reference>
<dbReference type="SUPFAM" id="SSF90123">
    <property type="entry name" value="ABC transporter transmembrane region"/>
    <property type="match status" value="2"/>
</dbReference>
<feature type="compositionally biased region" description="Acidic residues" evidence="9">
    <location>
        <begin position="1567"/>
        <end position="1576"/>
    </location>
</feature>
<feature type="transmembrane region" description="Helical" evidence="10">
    <location>
        <begin position="872"/>
        <end position="897"/>
    </location>
</feature>
<comment type="caution">
    <text evidence="13">The sequence shown here is derived from an EMBL/GenBank/DDBJ whole genome shotgun (WGS) entry which is preliminary data.</text>
</comment>
<feature type="transmembrane region" description="Helical" evidence="10">
    <location>
        <begin position="959"/>
        <end position="985"/>
    </location>
</feature>
<feature type="compositionally biased region" description="Low complexity" evidence="9">
    <location>
        <begin position="1653"/>
        <end position="1668"/>
    </location>
</feature>
<dbReference type="InterPro" id="IPR050173">
    <property type="entry name" value="ABC_transporter_C-like"/>
</dbReference>
<dbReference type="FunFam" id="1.20.1560.10:FF:000013">
    <property type="entry name" value="ABC transporter C family member 2"/>
    <property type="match status" value="1"/>
</dbReference>
<dbReference type="FunFam" id="2.30.30.1020:FF:000006">
    <property type="entry name" value="CCR4-NOT transcription complex, subunit 3"/>
    <property type="match status" value="1"/>
</dbReference>
<feature type="transmembrane region" description="Helical" evidence="10">
    <location>
        <begin position="1067"/>
        <end position="1091"/>
    </location>
</feature>
<evidence type="ECO:0000256" key="1">
    <source>
        <dbReference type="ARBA" id="ARBA00004141"/>
    </source>
</evidence>
<feature type="compositionally biased region" description="Low complexity" evidence="9">
    <location>
        <begin position="1863"/>
        <end position="1889"/>
    </location>
</feature>
<dbReference type="GO" id="GO:0005634">
    <property type="term" value="C:nucleus"/>
    <property type="evidence" value="ECO:0007669"/>
    <property type="project" value="InterPro"/>
</dbReference>
<protein>
    <submittedName>
        <fullName evidence="13">Uncharacterized protein</fullName>
    </submittedName>
</protein>
<dbReference type="Pfam" id="PF00664">
    <property type="entry name" value="ABC_membrane"/>
    <property type="match status" value="2"/>
</dbReference>